<organism evidence="1 2">
    <name type="scientific">Vibrio cholerae</name>
    <dbReference type="NCBI Taxonomy" id="666"/>
    <lineage>
        <taxon>Bacteria</taxon>
        <taxon>Pseudomonadati</taxon>
        <taxon>Pseudomonadota</taxon>
        <taxon>Gammaproteobacteria</taxon>
        <taxon>Vibrionales</taxon>
        <taxon>Vibrionaceae</taxon>
        <taxon>Vibrio</taxon>
    </lineage>
</organism>
<reference evidence="1 2" key="1">
    <citation type="submission" date="2019-02" db="EMBL/GenBank/DDBJ databases">
        <title>Genomic plasticity associated with the antimicrobial resistance in Vibrio cholerae.</title>
        <authorList>
            <person name="Verma J."/>
            <person name="Bag S."/>
            <person name="Saha B."/>
            <person name="Kumar P."/>
            <person name="Ghosh T.S."/>
            <person name="Dayal M."/>
            <person name="Senapati T."/>
            <person name="Mehra S."/>
            <person name="Dey P."/>
            <person name="Desigamani A."/>
            <person name="Kumar D."/>
            <person name="Rana P."/>
            <person name="Kumar B."/>
            <person name="Maiti T.K."/>
            <person name="Sharma N.C."/>
            <person name="Bhadra R.K."/>
            <person name="Mutreja A."/>
            <person name="Nair G.B."/>
            <person name="Ramamurthy T."/>
            <person name="Das B."/>
        </authorList>
    </citation>
    <scope>NUCLEOTIDE SEQUENCE [LARGE SCALE GENOMIC DNA]</scope>
    <source>
        <strain evidence="1 2">IDH06781</strain>
    </source>
</reference>
<accession>A0A7Z7YCM6</accession>
<protein>
    <submittedName>
        <fullName evidence="1">Uncharacterized protein</fullName>
    </submittedName>
</protein>
<evidence type="ECO:0000313" key="2">
    <source>
        <dbReference type="Proteomes" id="UP000294145"/>
    </source>
</evidence>
<dbReference type="AlphaFoldDB" id="A0A7Z7YCM6"/>
<dbReference type="RefSeq" id="WP_054103948.1">
    <property type="nucleotide sequence ID" value="NZ_CTBD01000061.1"/>
</dbReference>
<dbReference type="EMBL" id="SISP01000052">
    <property type="protein sequence ID" value="TBM36659.1"/>
    <property type="molecule type" value="Genomic_DNA"/>
</dbReference>
<name>A0A7Z7YCM6_VIBCL</name>
<dbReference type="Proteomes" id="UP000294145">
    <property type="component" value="Unassembled WGS sequence"/>
</dbReference>
<comment type="caution">
    <text evidence="1">The sequence shown here is derived from an EMBL/GenBank/DDBJ whole genome shotgun (WGS) entry which is preliminary data.</text>
</comment>
<gene>
    <name evidence="1" type="ORF">EYB64_19555</name>
</gene>
<evidence type="ECO:0000313" key="1">
    <source>
        <dbReference type="EMBL" id="TBM36659.1"/>
    </source>
</evidence>
<proteinExistence type="predicted"/>
<sequence length="300" mass="33738">MSSPIKSNLQNTRKAIQPDIESALIDGVGLGHRSTLYGSVKSYQKLDEPAIVSSLFQYSLPEIQRVLNFYLNQTGVTAQIQGYFCHQRPIVTWNGAPKNPELGDLFVVHMHYDDNLSVYMNSLLLQAKVSTAKGDTTNVGKGDQHQLHLYEKWPKFDYAKPQKIVGRDVTPKKAFDGAQYLLLHGNLKQYGTHQINGFKNNTSFNIAQASGSLKIDNPLSKALLDFLSGDTGQQFYDTKHPKYSEWCKVCWDLLLDDSSYNATKVNRINEPRLLNFKLSALPISTVIIQTGLINLPQQFD</sequence>